<comment type="catalytic activity">
    <reaction evidence="1 9 11">
        <text>1-(5-phospho-beta-D-ribosyl)-5-[(5-phospho-beta-D-ribosylamino)methylideneamino]imidazole-4-carboxamide = 5-[(5-phospho-1-deoxy-D-ribulos-1-ylimino)methylamino]-1-(5-phospho-beta-D-ribosyl)imidazole-4-carboxamide</text>
        <dbReference type="Rhea" id="RHEA:15469"/>
        <dbReference type="ChEBI" id="CHEBI:58435"/>
        <dbReference type="ChEBI" id="CHEBI:58525"/>
        <dbReference type="EC" id="5.3.1.16"/>
    </reaction>
</comment>
<evidence type="ECO:0000256" key="3">
    <source>
        <dbReference type="ARBA" id="ARBA00005133"/>
    </source>
</evidence>
<protein>
    <recommendedName>
        <fullName evidence="9 11">1-(5-phosphoribosyl)-5-[(5-phosphoribosylamino)methylideneamino] imidazole-4-carboxamide isomerase</fullName>
        <ecNumber evidence="9 11">5.3.1.16</ecNumber>
    </recommendedName>
    <alternativeName>
        <fullName evidence="9">Phosphoribosylformimino-5-aminoimidazole carboxamide ribotide isomerase</fullName>
    </alternativeName>
</protein>
<evidence type="ECO:0000256" key="1">
    <source>
        <dbReference type="ARBA" id="ARBA00000901"/>
    </source>
</evidence>
<name>A0ABT3NB74_9BACT</name>
<keyword evidence="5 9" id="KW-0963">Cytoplasm</keyword>
<evidence type="ECO:0000256" key="10">
    <source>
        <dbReference type="RuleBase" id="RU003657"/>
    </source>
</evidence>
<comment type="pathway">
    <text evidence="3 9 11">Amino-acid biosynthesis; L-histidine biosynthesis; L-histidine from 5-phospho-alpha-D-ribose 1-diphosphate: step 4/9.</text>
</comment>
<keyword evidence="7 9" id="KW-0368">Histidine biosynthesis</keyword>
<dbReference type="HAMAP" id="MF_01014">
    <property type="entry name" value="HisA"/>
    <property type="match status" value="1"/>
</dbReference>
<dbReference type="InterPro" id="IPR006062">
    <property type="entry name" value="His_biosynth"/>
</dbReference>
<dbReference type="InterPro" id="IPR006063">
    <property type="entry name" value="HisA_bact_arch"/>
</dbReference>
<dbReference type="EC" id="5.3.1.16" evidence="9 11"/>
<accession>A0ABT3NB74</accession>
<dbReference type="PANTHER" id="PTHR43090">
    <property type="entry name" value="1-(5-PHOSPHORIBOSYL)-5-[(5-PHOSPHORIBOSYLAMINO)METHYLIDENEAMINO] IMIDAZOLE-4-CARBOXAMIDE ISOMERASE"/>
    <property type="match status" value="1"/>
</dbReference>
<dbReference type="NCBIfam" id="NF010112">
    <property type="entry name" value="PRK13585.1"/>
    <property type="match status" value="1"/>
</dbReference>
<gene>
    <name evidence="9 12" type="primary">hisA</name>
    <name evidence="12" type="ORF">OOT00_12085</name>
</gene>
<feature type="active site" description="Proton acceptor" evidence="9">
    <location>
        <position position="8"/>
    </location>
</feature>
<dbReference type="EMBL" id="JAPFPW010000014">
    <property type="protein sequence ID" value="MCW7754721.1"/>
    <property type="molecule type" value="Genomic_DNA"/>
</dbReference>
<dbReference type="SUPFAM" id="SSF51366">
    <property type="entry name" value="Ribulose-phoshate binding barrel"/>
    <property type="match status" value="1"/>
</dbReference>
<dbReference type="CDD" id="cd04732">
    <property type="entry name" value="HisA"/>
    <property type="match status" value="1"/>
</dbReference>
<evidence type="ECO:0000313" key="13">
    <source>
        <dbReference type="Proteomes" id="UP001209681"/>
    </source>
</evidence>
<dbReference type="Pfam" id="PF00977">
    <property type="entry name" value="His_biosynth"/>
    <property type="match status" value="1"/>
</dbReference>
<dbReference type="InterPro" id="IPR013785">
    <property type="entry name" value="Aldolase_TIM"/>
</dbReference>
<keyword evidence="13" id="KW-1185">Reference proteome</keyword>
<dbReference type="NCBIfam" id="TIGR00007">
    <property type="entry name" value="1-(5-phosphoribosyl)-5-[(5-phosphoribosylamino)methylideneamino]imidazole-4-carboxamide isomerase"/>
    <property type="match status" value="1"/>
</dbReference>
<dbReference type="InterPro" id="IPR044524">
    <property type="entry name" value="Isoase_HisA-like"/>
</dbReference>
<evidence type="ECO:0000256" key="9">
    <source>
        <dbReference type="HAMAP-Rule" id="MF_01014"/>
    </source>
</evidence>
<keyword evidence="8 9" id="KW-0413">Isomerase</keyword>
<comment type="subcellular location">
    <subcellularLocation>
        <location evidence="2 9 11">Cytoplasm</location>
    </subcellularLocation>
</comment>
<evidence type="ECO:0000256" key="7">
    <source>
        <dbReference type="ARBA" id="ARBA00023102"/>
    </source>
</evidence>
<comment type="caution">
    <text evidence="12">The sequence shown here is derived from an EMBL/GenBank/DDBJ whole genome shotgun (WGS) entry which is preliminary data.</text>
</comment>
<comment type="similarity">
    <text evidence="4 9 10">Belongs to the HisA/HisF family.</text>
</comment>
<evidence type="ECO:0000256" key="8">
    <source>
        <dbReference type="ARBA" id="ARBA00023235"/>
    </source>
</evidence>
<evidence type="ECO:0000256" key="5">
    <source>
        <dbReference type="ARBA" id="ARBA00022490"/>
    </source>
</evidence>
<evidence type="ECO:0000256" key="2">
    <source>
        <dbReference type="ARBA" id="ARBA00004496"/>
    </source>
</evidence>
<dbReference type="RefSeq" id="WP_265425633.1">
    <property type="nucleotide sequence ID" value="NZ_JAPFPW010000014.1"/>
</dbReference>
<organism evidence="12 13">
    <name type="scientific">Desulfobotulus pelophilus</name>
    <dbReference type="NCBI Taxonomy" id="2823377"/>
    <lineage>
        <taxon>Bacteria</taxon>
        <taxon>Pseudomonadati</taxon>
        <taxon>Thermodesulfobacteriota</taxon>
        <taxon>Desulfobacteria</taxon>
        <taxon>Desulfobacterales</taxon>
        <taxon>Desulfobacteraceae</taxon>
        <taxon>Desulfobotulus</taxon>
    </lineage>
</organism>
<proteinExistence type="inferred from homology"/>
<sequence>MILIPAVDIKNGRCVRLFQGRMDAETVFSHDPVSQAAQWEAEGARLIHLVDLDGAVEQKPRNLSLIEEILAAVTVPVQVGGGIRSMETISHYLSIGVERIILGTAALRDPELVCSACERWPGRIVVGIDARGGRVAVDGWTETTETASVELAKRFEGVGVAAIIFTDIGRDGTHGGVNIEETRALAEAVSIPVIASGGVSTIRDLEALLPLEASGVTGVISGRALYEGTLSILQANQLFSSR</sequence>
<feature type="active site" description="Proton donor" evidence="9">
    <location>
        <position position="129"/>
    </location>
</feature>
<evidence type="ECO:0000256" key="11">
    <source>
        <dbReference type="RuleBase" id="RU003658"/>
    </source>
</evidence>
<dbReference type="InterPro" id="IPR011060">
    <property type="entry name" value="RibuloseP-bd_barrel"/>
</dbReference>
<dbReference type="GO" id="GO:0003949">
    <property type="term" value="F:1-(5-phosphoribosyl)-5-[(5-phosphoribosylamino)methylideneamino]imidazole-4-carboxamide isomerase activity"/>
    <property type="evidence" value="ECO:0007669"/>
    <property type="project" value="UniProtKB-EC"/>
</dbReference>
<reference evidence="12 13" key="1">
    <citation type="submission" date="2022-11" db="EMBL/GenBank/DDBJ databases">
        <title>Desulfobotulus tamanensis H1 sp. nov. - anaerobic, alkaliphilic, sulphate reducing bacterium isolated from terrestrial mud volcano.</title>
        <authorList>
            <person name="Frolova A."/>
            <person name="Merkel A.Y."/>
            <person name="Slobodkin A.I."/>
        </authorList>
    </citation>
    <scope>NUCLEOTIDE SEQUENCE [LARGE SCALE GENOMIC DNA]</scope>
    <source>
        <strain evidence="12 13">H1</strain>
    </source>
</reference>
<dbReference type="InterPro" id="IPR023016">
    <property type="entry name" value="HisA/PriA"/>
</dbReference>
<evidence type="ECO:0000256" key="4">
    <source>
        <dbReference type="ARBA" id="ARBA00009667"/>
    </source>
</evidence>
<dbReference type="Proteomes" id="UP001209681">
    <property type="component" value="Unassembled WGS sequence"/>
</dbReference>
<dbReference type="Gene3D" id="3.20.20.70">
    <property type="entry name" value="Aldolase class I"/>
    <property type="match status" value="1"/>
</dbReference>
<keyword evidence="6 9" id="KW-0028">Amino-acid biosynthesis</keyword>
<evidence type="ECO:0000313" key="12">
    <source>
        <dbReference type="EMBL" id="MCW7754721.1"/>
    </source>
</evidence>
<dbReference type="PANTHER" id="PTHR43090:SF2">
    <property type="entry name" value="1-(5-PHOSPHORIBOSYL)-5-[(5-PHOSPHORIBOSYLAMINO)METHYLIDENEAMINO] IMIDAZOLE-4-CARBOXAMIDE ISOMERASE"/>
    <property type="match status" value="1"/>
</dbReference>
<evidence type="ECO:0000256" key="6">
    <source>
        <dbReference type="ARBA" id="ARBA00022605"/>
    </source>
</evidence>